<dbReference type="KEGG" id="pns:A9D12_00845"/>
<proteinExistence type="predicted"/>
<keyword evidence="1" id="KW-0472">Membrane</keyword>
<dbReference type="AlphaFoldDB" id="A0A192D1A6"/>
<dbReference type="Proteomes" id="UP000078263">
    <property type="component" value="Chromosome"/>
</dbReference>
<keyword evidence="3" id="KW-1185">Reference proteome</keyword>
<evidence type="ECO:0000313" key="2">
    <source>
        <dbReference type="EMBL" id="ANK11737.1"/>
    </source>
</evidence>
<dbReference type="EMBL" id="CP016033">
    <property type="protein sequence ID" value="ANK11737.1"/>
    <property type="molecule type" value="Genomic_DNA"/>
</dbReference>
<dbReference type="STRING" id="1112.A9D12_00845"/>
<keyword evidence="1" id="KW-1133">Transmembrane helix</keyword>
<name>A0A192D1A6_9SPHN</name>
<evidence type="ECO:0000313" key="3">
    <source>
        <dbReference type="Proteomes" id="UP000078263"/>
    </source>
</evidence>
<reference evidence="2 3" key="1">
    <citation type="submission" date="2016-05" db="EMBL/GenBank/DDBJ databases">
        <title>Compelete Genome Sequence of Bacteriochlorophyll-Synthesizing Bacterium Porphyrobacter neustonensis DSM 9434.</title>
        <authorList>
            <person name="Shi X.-L."/>
            <person name="Wu Y.-H."/>
            <person name="Cheng H."/>
            <person name="Xu L."/>
            <person name="Zhang X.-Q."/>
            <person name="Wang C.-S."/>
            <person name="Xu X.-W."/>
        </authorList>
    </citation>
    <scope>NUCLEOTIDE SEQUENCE [LARGE SCALE GENOMIC DNA]</scope>
    <source>
        <strain evidence="2 3">DSM 9434</strain>
    </source>
</reference>
<evidence type="ECO:0000256" key="1">
    <source>
        <dbReference type="SAM" id="Phobius"/>
    </source>
</evidence>
<keyword evidence="1" id="KW-0812">Transmembrane</keyword>
<protein>
    <submittedName>
        <fullName evidence="2">Uncharacterized protein</fullName>
    </submittedName>
</protein>
<feature type="transmembrane region" description="Helical" evidence="1">
    <location>
        <begin position="6"/>
        <end position="27"/>
    </location>
</feature>
<sequence>MADITANLPLILIACAALLLVIALVVLTRLNRKARVITDETDTPLARDVLAEGAAPAPRNQALIDAPRAMDVSFGELTAAANAQPTAAAPLGTDAEAGPEIPPAPAPAADAPIAAPGSGDDLTRIKGLGPKIAALLGEFGISTFAQIAALTPEEVERIDAKMGRFAGRITRDQWVAQAQLLAAGDEPGFASQFGRNG</sequence>
<dbReference type="Gene3D" id="1.10.150.20">
    <property type="entry name" value="5' to 3' exonuclease, C-terminal subdomain"/>
    <property type="match status" value="1"/>
</dbReference>
<accession>A0A192D1A6</accession>
<dbReference type="RefSeq" id="WP_068348785.1">
    <property type="nucleotide sequence ID" value="NZ_CP016033.1"/>
</dbReference>
<gene>
    <name evidence="2" type="ORF">A9D12_00845</name>
</gene>
<organism evidence="2 3">
    <name type="scientific">Erythrobacter neustonensis</name>
    <dbReference type="NCBI Taxonomy" id="1112"/>
    <lineage>
        <taxon>Bacteria</taxon>
        <taxon>Pseudomonadati</taxon>
        <taxon>Pseudomonadota</taxon>
        <taxon>Alphaproteobacteria</taxon>
        <taxon>Sphingomonadales</taxon>
        <taxon>Erythrobacteraceae</taxon>
        <taxon>Erythrobacter/Porphyrobacter group</taxon>
        <taxon>Erythrobacter</taxon>
    </lineage>
</organism>